<dbReference type="SUPFAM" id="SSF47266">
    <property type="entry name" value="4-helical cytokines"/>
    <property type="match status" value="1"/>
</dbReference>
<evidence type="ECO:0000256" key="4">
    <source>
        <dbReference type="ARBA" id="ARBA00022525"/>
    </source>
</evidence>
<reference evidence="6 7" key="1">
    <citation type="submission" date="2022-01" db="EMBL/GenBank/DDBJ databases">
        <title>A high-quality chromosome-level genome assembly of rohu carp, Labeo rohita.</title>
        <authorList>
            <person name="Arick M.A. II"/>
            <person name="Hsu C.-Y."/>
            <person name="Magbanua Z."/>
            <person name="Pechanova O."/>
            <person name="Grover C."/>
            <person name="Miller E."/>
            <person name="Thrash A."/>
            <person name="Ezzel L."/>
            <person name="Alam S."/>
            <person name="Benzie J."/>
            <person name="Hamilton M."/>
            <person name="Karsi A."/>
            <person name="Lawrence M.L."/>
            <person name="Peterson D.G."/>
        </authorList>
    </citation>
    <scope>NUCLEOTIDE SEQUENCE [LARGE SCALE GENOMIC DNA]</scope>
    <source>
        <strain evidence="7">BAU-BD-2019</strain>
        <tissue evidence="6">Blood</tissue>
    </source>
</reference>
<dbReference type="InterPro" id="IPR020444">
    <property type="entry name" value="IL-24"/>
</dbReference>
<evidence type="ECO:0000313" key="7">
    <source>
        <dbReference type="Proteomes" id="UP000830375"/>
    </source>
</evidence>
<comment type="caution">
    <text evidence="6">The sequence shown here is derived from an EMBL/GenBank/DDBJ whole genome shotgun (WGS) entry which is preliminary data.</text>
</comment>
<evidence type="ECO:0000256" key="2">
    <source>
        <dbReference type="ARBA" id="ARBA00008813"/>
    </source>
</evidence>
<keyword evidence="4" id="KW-0964">Secreted</keyword>
<dbReference type="EMBL" id="JACTAM010000011">
    <property type="protein sequence ID" value="KAI2659238.1"/>
    <property type="molecule type" value="Genomic_DNA"/>
</dbReference>
<organism evidence="6 7">
    <name type="scientific">Labeo rohita</name>
    <name type="common">Indian major carp</name>
    <name type="synonym">Cyprinus rohita</name>
    <dbReference type="NCBI Taxonomy" id="84645"/>
    <lineage>
        <taxon>Eukaryota</taxon>
        <taxon>Metazoa</taxon>
        <taxon>Chordata</taxon>
        <taxon>Craniata</taxon>
        <taxon>Vertebrata</taxon>
        <taxon>Euteleostomi</taxon>
        <taxon>Actinopterygii</taxon>
        <taxon>Neopterygii</taxon>
        <taxon>Teleostei</taxon>
        <taxon>Ostariophysi</taxon>
        <taxon>Cypriniformes</taxon>
        <taxon>Cyprinidae</taxon>
        <taxon>Labeoninae</taxon>
        <taxon>Labeonini</taxon>
        <taxon>Labeo</taxon>
    </lineage>
</organism>
<accession>A0ABQ8M8N4</accession>
<dbReference type="Gene3D" id="1.20.1250.10">
    <property type="match status" value="1"/>
</dbReference>
<dbReference type="PRINTS" id="PR01937">
    <property type="entry name" value="INTRLEUKIN24"/>
</dbReference>
<evidence type="ECO:0000256" key="1">
    <source>
        <dbReference type="ARBA" id="ARBA00004613"/>
    </source>
</evidence>
<dbReference type="Proteomes" id="UP000830375">
    <property type="component" value="Unassembled WGS sequence"/>
</dbReference>
<comment type="subcellular location">
    <subcellularLocation>
        <location evidence="1">Secreted</location>
    </subcellularLocation>
</comment>
<dbReference type="InterPro" id="IPR009079">
    <property type="entry name" value="4_helix_cytokine-like_core"/>
</dbReference>
<proteinExistence type="inferred from homology"/>
<protein>
    <submittedName>
        <fullName evidence="6">Interleukin-20</fullName>
    </submittedName>
</protein>
<keyword evidence="5" id="KW-0732">Signal</keyword>
<dbReference type="PANTHER" id="PTHR48482">
    <property type="entry name" value="INTERLEUKIN-19-RELATED"/>
    <property type="match status" value="1"/>
</dbReference>
<dbReference type="PANTHER" id="PTHR48482:SF3">
    <property type="entry name" value="INTERLEUKIN-19"/>
    <property type="match status" value="1"/>
</dbReference>
<keyword evidence="3" id="KW-0202">Cytokine</keyword>
<sequence>MQRCTSFCEEKDSLDLISMFVCTILCGLWDTAEGRRLHLGSCKVNIHTHELRHHFQHIRQNMISGDDHKGIRLLRKDVMNSLQATESCCFLRQLLHFYMDKVFINYTSSHSLHRRTTSVLANSFLSITKDLRHANAHCECGDDAKQKLTAIQTMYDKLDQSAGAVKAIGELDSLLEWMESFQHH</sequence>
<dbReference type="InterPro" id="IPR020443">
    <property type="entry name" value="IL-10/19/20/24/26"/>
</dbReference>
<evidence type="ECO:0000256" key="3">
    <source>
        <dbReference type="ARBA" id="ARBA00022514"/>
    </source>
</evidence>
<comment type="similarity">
    <text evidence="2">Belongs to the IL-10 family.</text>
</comment>
<gene>
    <name evidence="6" type="ORF">H4Q32_023486</name>
</gene>
<keyword evidence="7" id="KW-1185">Reference proteome</keyword>
<evidence type="ECO:0000313" key="6">
    <source>
        <dbReference type="EMBL" id="KAI2659238.1"/>
    </source>
</evidence>
<evidence type="ECO:0000256" key="5">
    <source>
        <dbReference type="ARBA" id="ARBA00022729"/>
    </source>
</evidence>
<name>A0ABQ8M8N4_LABRO</name>